<reference evidence="2 4" key="1">
    <citation type="submission" date="2017-10" db="EMBL/GenBank/DDBJ databases">
        <title>Effective Description of Clostridium neonatale sp. nov. linked to necrotizing enterocolitis in neonates and a clarification of species assignable to the genus Clostridium (Prazmowski 1880) emend. Lawson and Rainey 2016.</title>
        <authorList>
            <person name="Bernard K."/>
            <person name="Burdz T."/>
            <person name="Wiebe D."/>
            <person name="Balcewich B."/>
            <person name="Alfa M."/>
            <person name="Bernier A.-M."/>
        </authorList>
    </citation>
    <scope>NUCLEOTIDE SEQUENCE [LARGE SCALE GENOMIC DNA]</scope>
    <source>
        <strain evidence="2 4">LCDC99A005</strain>
    </source>
</reference>
<dbReference type="Proteomes" id="UP000220840">
    <property type="component" value="Unassembled WGS sequence"/>
</dbReference>
<name>A0A2A7MI49_9CLOT</name>
<organism evidence="2 4">
    <name type="scientific">Clostridium neonatale</name>
    <dbReference type="NCBI Taxonomy" id="137838"/>
    <lineage>
        <taxon>Bacteria</taxon>
        <taxon>Bacillati</taxon>
        <taxon>Bacillota</taxon>
        <taxon>Clostridia</taxon>
        <taxon>Eubacteriales</taxon>
        <taxon>Clostridiaceae</taxon>
        <taxon>Clostridium</taxon>
    </lineage>
</organism>
<evidence type="ECO:0000313" key="5">
    <source>
        <dbReference type="Proteomes" id="UP000431451"/>
    </source>
</evidence>
<protein>
    <submittedName>
        <fullName evidence="2">Uncharacterized protein</fullName>
    </submittedName>
</protein>
<dbReference type="AlphaFoldDB" id="A0A2A7MI49"/>
<dbReference type="RefSeq" id="WP_058295365.1">
    <property type="nucleotide sequence ID" value="NZ_CAKJVF010000213.1"/>
</dbReference>
<evidence type="ECO:0000313" key="2">
    <source>
        <dbReference type="EMBL" id="PEG31207.1"/>
    </source>
</evidence>
<evidence type="ECO:0000256" key="1">
    <source>
        <dbReference type="SAM" id="Phobius"/>
    </source>
</evidence>
<dbReference type="STRING" id="137838.GCA_001458595_02595"/>
<keyword evidence="1" id="KW-0472">Membrane</keyword>
<reference evidence="3 5" key="2">
    <citation type="submission" date="2018-06" db="EMBL/GenBank/DDBJ databases">
        <authorList>
            <consortium name="IHU Genomes"/>
        </authorList>
    </citation>
    <scope>NUCLEOTIDE SEQUENCE [LARGE SCALE GENOMIC DNA]</scope>
    <source>
        <strain evidence="3 5">NEC25</strain>
    </source>
</reference>
<keyword evidence="4" id="KW-1185">Reference proteome</keyword>
<dbReference type="Proteomes" id="UP000431451">
    <property type="component" value="Unassembled WGS sequence"/>
</dbReference>
<feature type="transmembrane region" description="Helical" evidence="1">
    <location>
        <begin position="127"/>
        <end position="146"/>
    </location>
</feature>
<keyword evidence="1" id="KW-0812">Transmembrane</keyword>
<keyword evidence="1" id="KW-1133">Transmembrane helix</keyword>
<feature type="transmembrane region" description="Helical" evidence="1">
    <location>
        <begin position="152"/>
        <end position="170"/>
    </location>
</feature>
<evidence type="ECO:0000313" key="4">
    <source>
        <dbReference type="Proteomes" id="UP000220840"/>
    </source>
</evidence>
<dbReference type="EMBL" id="UWJD01000001">
    <property type="protein sequence ID" value="VCT84409.1"/>
    <property type="molecule type" value="Genomic_DNA"/>
</dbReference>
<proteinExistence type="predicted"/>
<dbReference type="EMBL" id="PDCJ01000001">
    <property type="protein sequence ID" value="PEG31207.1"/>
    <property type="molecule type" value="Genomic_DNA"/>
</dbReference>
<gene>
    <name evidence="3" type="ORF">CNEONATNEC25_02009</name>
    <name evidence="2" type="ORF">CQ394_05630</name>
</gene>
<evidence type="ECO:0000313" key="3">
    <source>
        <dbReference type="EMBL" id="VCT84409.1"/>
    </source>
</evidence>
<accession>A0A2A7MI49</accession>
<sequence length="211" mass="24695">MTILEILTGKRVNNKVLNPALEVIKDSYGDIRHDNYEIVVDNEGDLQVKIPSLVKKDEYEYKKITEYEYQKVMCMKISELYNGKNQEYIAKKFYDIYGDKLELLYKDVNSIEELKQKVKSTKKNIDYLTYISIGAIVLQGIMLIIFNNISSLAKIIIGIGIILLFSFSIFQQFTEDKRVKTLIDGYVNVLKTDWYKSEMLKQYVFLCNIME</sequence>